<dbReference type="PANTHER" id="PTHR34512:SF30">
    <property type="entry name" value="OUTER MEMBRANE PROTEIN ASSEMBLY FACTOR BAMB"/>
    <property type="match status" value="1"/>
</dbReference>
<protein>
    <submittedName>
        <fullName evidence="2">Outer membrane beta-barrel assembly protein BamB</fullName>
    </submittedName>
</protein>
<dbReference type="SMART" id="SM00564">
    <property type="entry name" value="PQQ"/>
    <property type="match status" value="5"/>
</dbReference>
<dbReference type="Gene3D" id="2.130.10.10">
    <property type="entry name" value="YVTN repeat-like/Quinoprotein amine dehydrogenase"/>
    <property type="match status" value="1"/>
</dbReference>
<dbReference type="InterPro" id="IPR015943">
    <property type="entry name" value="WD40/YVTN_repeat-like_dom_sf"/>
</dbReference>
<feature type="domain" description="Pyrrolo-quinoline quinone repeat" evidence="1">
    <location>
        <begin position="143"/>
        <end position="378"/>
    </location>
</feature>
<organism evidence="2">
    <name type="scientific">hydrothermal vent metagenome</name>
    <dbReference type="NCBI Taxonomy" id="652676"/>
    <lineage>
        <taxon>unclassified sequences</taxon>
        <taxon>metagenomes</taxon>
        <taxon>ecological metagenomes</taxon>
    </lineage>
</organism>
<proteinExistence type="predicted"/>
<name>A0A3B0S0K3_9ZZZZ</name>
<dbReference type="InterPro" id="IPR002372">
    <property type="entry name" value="PQQ_rpt_dom"/>
</dbReference>
<dbReference type="AlphaFoldDB" id="A0A3B0S0K3"/>
<evidence type="ECO:0000259" key="1">
    <source>
        <dbReference type="Pfam" id="PF13360"/>
    </source>
</evidence>
<evidence type="ECO:0000313" key="2">
    <source>
        <dbReference type="EMBL" id="VAV99744.1"/>
    </source>
</evidence>
<dbReference type="InterPro" id="IPR011047">
    <property type="entry name" value="Quinoprotein_ADH-like_sf"/>
</dbReference>
<feature type="domain" description="Pyrrolo-quinoline quinone repeat" evidence="1">
    <location>
        <begin position="401"/>
        <end position="460"/>
    </location>
</feature>
<gene>
    <name evidence="2" type="ORF">MNBD_ALPHA07-67</name>
</gene>
<dbReference type="PANTHER" id="PTHR34512">
    <property type="entry name" value="CELL SURFACE PROTEIN"/>
    <property type="match status" value="1"/>
</dbReference>
<dbReference type="InterPro" id="IPR018391">
    <property type="entry name" value="PQQ_b-propeller_rpt"/>
</dbReference>
<dbReference type="SUPFAM" id="SSF50998">
    <property type="entry name" value="Quinoprotein alcohol dehydrogenase-like"/>
    <property type="match status" value="1"/>
</dbReference>
<reference evidence="2" key="1">
    <citation type="submission" date="2018-06" db="EMBL/GenBank/DDBJ databases">
        <authorList>
            <person name="Zhirakovskaya E."/>
        </authorList>
    </citation>
    <scope>NUCLEOTIDE SEQUENCE</scope>
</reference>
<dbReference type="EMBL" id="UOEG01000197">
    <property type="protein sequence ID" value="VAV99744.1"/>
    <property type="molecule type" value="Genomic_DNA"/>
</dbReference>
<dbReference type="Pfam" id="PF13360">
    <property type="entry name" value="PQQ_2"/>
    <property type="match status" value="2"/>
</dbReference>
<accession>A0A3B0S0K3</accession>
<sequence>MTAYVPISARGMTGKTGASVLKSTGIYLGLVFVLVLAGCQRDDPILPGIREGIRDEQVNAAFVPNEEASDENDLPLVLPKPIVNADWPQSIGTELTRVAHPALSKTPQLVWSVPIGAGDSRKSRITADPIVAQGRVFAMDAQSKVSAFTTAGAAVWSTDLVPENENASDATGGGLAYGDDKVFVTSGFGLITALDAATGAVVWQQNMRATGSGSPTYLEGLVYAVSGDDVAWALDAKTGRIRWQLSATPDLSNVLGGPAPALSQKYAVFAYGASEFQGAFRKGGLRLWDAQIAGQRPGFSSARIGDITGDPVIVGDRIFTGSHSGRTVALNLANGERLWTAKDGPLNRVWPAGNSIFMITDRNELVRINAENGRRIWGKALSFFKSKKPKRQARIIAHQGPIIAGGQLIVASDDGFIHLYNPTTGTETGTVPLPGGASSNPIVAGGTLYVVTSNGKLLAFR</sequence>